<evidence type="ECO:0000256" key="7">
    <source>
        <dbReference type="ARBA" id="ARBA00022898"/>
    </source>
</evidence>
<keyword evidence="6" id="KW-0479">Metal-binding</keyword>
<evidence type="ECO:0000256" key="5">
    <source>
        <dbReference type="ARBA" id="ARBA00022679"/>
    </source>
</evidence>
<evidence type="ECO:0000256" key="1">
    <source>
        <dbReference type="ARBA" id="ARBA00003469"/>
    </source>
</evidence>
<comment type="subunit">
    <text evidence="4">Homodimer.</text>
</comment>
<feature type="domain" description="SsuA/THI5-like" evidence="13">
    <location>
        <begin position="61"/>
        <end position="273"/>
    </location>
</feature>
<dbReference type="AlphaFoldDB" id="A0A917GEI9"/>
<comment type="caution">
    <text evidence="14">The sequence shown here is derived from an EMBL/GenBank/DDBJ whole genome shotgun (WGS) entry which is preliminary data.</text>
</comment>
<comment type="pathway">
    <text evidence="2">Cofactor biosynthesis; thiamine diphosphate biosynthesis.</text>
</comment>
<dbReference type="InterPro" id="IPR027939">
    <property type="entry name" value="NMT1/THI5"/>
</dbReference>
<dbReference type="RefSeq" id="WP_188533800.1">
    <property type="nucleotide sequence ID" value="NZ_BMEQ01000001.1"/>
</dbReference>
<evidence type="ECO:0000256" key="9">
    <source>
        <dbReference type="ARBA" id="ARBA00023004"/>
    </source>
</evidence>
<keyword evidence="12" id="KW-0732">Signal</keyword>
<dbReference type="PANTHER" id="PTHR31528">
    <property type="entry name" value="4-AMINO-5-HYDROXYMETHYL-2-METHYLPYRIMIDINE PHOSPHATE SYNTHASE THI11-RELATED"/>
    <property type="match status" value="1"/>
</dbReference>
<evidence type="ECO:0000259" key="13">
    <source>
        <dbReference type="Pfam" id="PF09084"/>
    </source>
</evidence>
<feature type="chain" id="PRO_5039138931" description="Thiamine pyrimidine synthase" evidence="12">
    <location>
        <begin position="33"/>
        <end position="361"/>
    </location>
</feature>
<evidence type="ECO:0000256" key="11">
    <source>
        <dbReference type="ARBA" id="ARBA00048179"/>
    </source>
</evidence>
<dbReference type="GO" id="GO:0046872">
    <property type="term" value="F:metal ion binding"/>
    <property type="evidence" value="ECO:0007669"/>
    <property type="project" value="UniProtKB-KW"/>
</dbReference>
<reference evidence="14" key="2">
    <citation type="submission" date="2020-09" db="EMBL/GenBank/DDBJ databases">
        <authorList>
            <person name="Sun Q."/>
            <person name="Zhou Y."/>
        </authorList>
    </citation>
    <scope>NUCLEOTIDE SEQUENCE</scope>
    <source>
        <strain evidence="14">CGMCC 1.12187</strain>
    </source>
</reference>
<keyword evidence="5" id="KW-0808">Transferase</keyword>
<evidence type="ECO:0000313" key="14">
    <source>
        <dbReference type="EMBL" id="GGG41743.1"/>
    </source>
</evidence>
<dbReference type="Proteomes" id="UP000638848">
    <property type="component" value="Unassembled WGS sequence"/>
</dbReference>
<evidence type="ECO:0000256" key="3">
    <source>
        <dbReference type="ARBA" id="ARBA00009406"/>
    </source>
</evidence>
<keyword evidence="8" id="KW-0784">Thiamine biosynthesis</keyword>
<protein>
    <recommendedName>
        <fullName evidence="10">Thiamine pyrimidine synthase</fullName>
    </recommendedName>
</protein>
<gene>
    <name evidence="14" type="ORF">GCM10011374_00110</name>
</gene>
<comment type="function">
    <text evidence="1">Responsible for the formation of the pyrimidine heterocycle in the thiamine biosynthesis pathway. Catalyzes the formation of hydroxymethylpyrimidine phosphate (HMP-P) from histidine and pyridoxal phosphate (PLP). The protein uses PLP and the active site histidine to form HMP-P, generating an inactive enzyme. The enzyme can only undergo a single turnover, which suggests it is a suicide enzyme.</text>
</comment>
<evidence type="ECO:0000256" key="8">
    <source>
        <dbReference type="ARBA" id="ARBA00022977"/>
    </source>
</evidence>
<dbReference type="SUPFAM" id="SSF53850">
    <property type="entry name" value="Periplasmic binding protein-like II"/>
    <property type="match status" value="1"/>
</dbReference>
<dbReference type="GO" id="GO:0009228">
    <property type="term" value="P:thiamine biosynthetic process"/>
    <property type="evidence" value="ECO:0007669"/>
    <property type="project" value="UniProtKB-KW"/>
</dbReference>
<proteinExistence type="inferred from homology"/>
<dbReference type="EMBL" id="BMEQ01000001">
    <property type="protein sequence ID" value="GGG41743.1"/>
    <property type="molecule type" value="Genomic_DNA"/>
</dbReference>
<feature type="signal peptide" evidence="12">
    <location>
        <begin position="1"/>
        <end position="32"/>
    </location>
</feature>
<evidence type="ECO:0000256" key="12">
    <source>
        <dbReference type="SAM" id="SignalP"/>
    </source>
</evidence>
<dbReference type="Gene3D" id="3.40.190.10">
    <property type="entry name" value="Periplasmic binding protein-like II"/>
    <property type="match status" value="2"/>
</dbReference>
<evidence type="ECO:0000256" key="6">
    <source>
        <dbReference type="ARBA" id="ARBA00022723"/>
    </source>
</evidence>
<keyword evidence="7" id="KW-0663">Pyridoxal phosphate</keyword>
<dbReference type="PANTHER" id="PTHR31528:SF1">
    <property type="entry name" value="4-AMINO-5-HYDROXYMETHYL-2-METHYLPYRIMIDINE PHOSPHATE SYNTHASE THI11-RELATED"/>
    <property type="match status" value="1"/>
</dbReference>
<sequence length="361" mass="38000">MHPTPATAPRSHRTRRLPAAALLLTASLALTACGGTAGTASSGPEASGHGTLDVNLSWIKNAEFAGEYFADSKGYYTEAGFDSVNLISGGPSGASTESMVLAGSALVGTSSPLGVAPAIAEEEAPLKIIGTTYQKNPFTIISLGDAPIETPADLAGRRIGVQSGVNETLFDALLEVNGIDPAEVEKIPVQYDPQPLVNGEVDGFFGYSTNEAITLELAGQDVVNLPFADHGLPFVAESFVTTQDAIDNDREALKAFLEATIRGWQDAVADPEESARLAVEEYGADLGLDREKETRQAEIQNAELVVSEETGENGLFTVSDELVAQNIEVLGVAGYPGLTAEDVFDLSLLDEVYAENPELRE</sequence>
<evidence type="ECO:0000256" key="4">
    <source>
        <dbReference type="ARBA" id="ARBA00011738"/>
    </source>
</evidence>
<dbReference type="Pfam" id="PF09084">
    <property type="entry name" value="NMT1"/>
    <property type="match status" value="1"/>
</dbReference>
<name>A0A917GEI9_9MICC</name>
<evidence type="ECO:0000256" key="10">
    <source>
        <dbReference type="ARBA" id="ARBA00033171"/>
    </source>
</evidence>
<reference evidence="14" key="1">
    <citation type="journal article" date="2014" name="Int. J. Syst. Evol. Microbiol.">
        <title>Complete genome sequence of Corynebacterium casei LMG S-19264T (=DSM 44701T), isolated from a smear-ripened cheese.</title>
        <authorList>
            <consortium name="US DOE Joint Genome Institute (JGI-PGF)"/>
            <person name="Walter F."/>
            <person name="Albersmeier A."/>
            <person name="Kalinowski J."/>
            <person name="Ruckert C."/>
        </authorList>
    </citation>
    <scope>NUCLEOTIDE SEQUENCE</scope>
    <source>
        <strain evidence="14">CGMCC 1.12187</strain>
    </source>
</reference>
<comment type="similarity">
    <text evidence="3">Belongs to the NMT1/THI5 family.</text>
</comment>
<dbReference type="InterPro" id="IPR015168">
    <property type="entry name" value="SsuA/THI5"/>
</dbReference>
<keyword evidence="9" id="KW-0408">Iron</keyword>
<comment type="catalytic activity">
    <reaction evidence="11">
        <text>N(6)-(pyridoxal phosphate)-L-lysyl-[4-amino-5-hydroxymethyl-2-methylpyrimidine phosphate synthase] + L-histidyl-[4-amino-5-hydroxymethyl-2-methylpyrimidine phosphate synthase] + 2 Fe(3+) + 4 H2O = L-lysyl-[4-amino-5-hydroxymethyl-2-methylpyrimidine phosphate synthase] + (2S)-2-amino-5-hydroxy-4-oxopentanoyl-[4-amino-5-hydroxymethyl-2-methylpyrimidine phosphate synthase] + 4-amino-2-methyl-5-(phosphooxymethyl)pyrimidine + 3-oxopropanoate + 2 Fe(2+) + 2 H(+)</text>
        <dbReference type="Rhea" id="RHEA:65756"/>
        <dbReference type="Rhea" id="RHEA-COMP:16892"/>
        <dbReference type="Rhea" id="RHEA-COMP:16893"/>
        <dbReference type="Rhea" id="RHEA-COMP:16894"/>
        <dbReference type="Rhea" id="RHEA-COMP:16895"/>
        <dbReference type="ChEBI" id="CHEBI:15377"/>
        <dbReference type="ChEBI" id="CHEBI:15378"/>
        <dbReference type="ChEBI" id="CHEBI:29033"/>
        <dbReference type="ChEBI" id="CHEBI:29034"/>
        <dbReference type="ChEBI" id="CHEBI:29969"/>
        <dbReference type="ChEBI" id="CHEBI:29979"/>
        <dbReference type="ChEBI" id="CHEBI:33190"/>
        <dbReference type="ChEBI" id="CHEBI:58354"/>
        <dbReference type="ChEBI" id="CHEBI:143915"/>
        <dbReference type="ChEBI" id="CHEBI:157692"/>
    </reaction>
    <physiologicalReaction direction="left-to-right" evidence="11">
        <dbReference type="Rhea" id="RHEA:65757"/>
    </physiologicalReaction>
</comment>
<dbReference type="GO" id="GO:0016740">
    <property type="term" value="F:transferase activity"/>
    <property type="evidence" value="ECO:0007669"/>
    <property type="project" value="UniProtKB-KW"/>
</dbReference>
<organism evidence="14 15">
    <name type="scientific">Kocuria dechangensis</name>
    <dbReference type="NCBI Taxonomy" id="1176249"/>
    <lineage>
        <taxon>Bacteria</taxon>
        <taxon>Bacillati</taxon>
        <taxon>Actinomycetota</taxon>
        <taxon>Actinomycetes</taxon>
        <taxon>Micrococcales</taxon>
        <taxon>Micrococcaceae</taxon>
        <taxon>Kocuria</taxon>
    </lineage>
</organism>
<evidence type="ECO:0000256" key="2">
    <source>
        <dbReference type="ARBA" id="ARBA00004948"/>
    </source>
</evidence>
<accession>A0A917GEI9</accession>
<keyword evidence="15" id="KW-1185">Reference proteome</keyword>
<evidence type="ECO:0000313" key="15">
    <source>
        <dbReference type="Proteomes" id="UP000638848"/>
    </source>
</evidence>